<proteinExistence type="predicted"/>
<dbReference type="PROSITE" id="PS50600">
    <property type="entry name" value="ULP_PROTEASE"/>
    <property type="match status" value="1"/>
</dbReference>
<feature type="domain" description="Ubiquitin-like protease family profile" evidence="3">
    <location>
        <begin position="1"/>
        <end position="194"/>
    </location>
</feature>
<sequence length="419" mass="47933">MNIHCFLFDMARSTTITQDALQWYNSMNPQSRYTLKDGSTFSKCDITPLVENVFCTDISVDKGLELLLNHFDLLKHVVLLKSQTFIKWVTSGCGIPYKKIDPFNDIPGDKTYIFLPVCDKSHWTLLVGNIPKKTVTLYDSIRNYNRLKKHTSLWVKCVKNGENWTVCDDGLRKSFLQLDTVSCGIVTIIHAHTILIQSGVSSRNVNDKELCDYKNILFNLFTENVIDNGSLIMTPVPNVDITTPLPGADDIKITIHEYLKEILKIVDVVIGVRDEYTNVLNMITEVLDNDTEDADIKINAIKNILEKSDCIELDERSPYRSKGLNVEDKLGKLETDLKDQLEKSNYELNCVCKQIINNTNDVIYLQIYYNDKIIIKILRVQNFLKCNQNRISSTDVLKSITNLAKYDTKTIRAKTRPSE</sequence>
<evidence type="ECO:0000256" key="2">
    <source>
        <dbReference type="ARBA" id="ARBA00022801"/>
    </source>
</evidence>
<protein>
    <submittedName>
        <fullName evidence="4">ORF53</fullName>
    </submittedName>
</protein>
<dbReference type="Gene3D" id="3.40.395.10">
    <property type="entry name" value="Adenoviral Proteinase, Chain A"/>
    <property type="match status" value="1"/>
</dbReference>
<dbReference type="GO" id="GO:0006508">
    <property type="term" value="P:proteolysis"/>
    <property type="evidence" value="ECO:0007669"/>
    <property type="project" value="UniProtKB-KW"/>
</dbReference>
<evidence type="ECO:0000259" key="3">
    <source>
        <dbReference type="PROSITE" id="PS50600"/>
    </source>
</evidence>
<dbReference type="EMBL" id="BK063061">
    <property type="protein sequence ID" value="DBA11593.1"/>
    <property type="molecule type" value="Genomic_DNA"/>
</dbReference>
<accession>A0AA48P7L6</accession>
<dbReference type="Pfam" id="PF02902">
    <property type="entry name" value="Peptidase_C48"/>
    <property type="match status" value="1"/>
</dbReference>
<keyword evidence="2" id="KW-0378">Hydrolase</keyword>
<dbReference type="InterPro" id="IPR003653">
    <property type="entry name" value="Peptidase_C48_C"/>
</dbReference>
<evidence type="ECO:0000256" key="1">
    <source>
        <dbReference type="ARBA" id="ARBA00022670"/>
    </source>
</evidence>
<name>A0AA48P7L6_9VIRU</name>
<dbReference type="SUPFAM" id="SSF54001">
    <property type="entry name" value="Cysteine proteinases"/>
    <property type="match status" value="1"/>
</dbReference>
<organism evidence="4">
    <name type="scientific">Malaco herpesvirus 2</name>
    <dbReference type="NCBI Taxonomy" id="3031798"/>
    <lineage>
        <taxon>Viruses</taxon>
        <taxon>Duplodnaviria</taxon>
        <taxon>Heunggongvirae</taxon>
        <taxon>Peploviricota</taxon>
        <taxon>Herviviricetes</taxon>
        <taxon>Herpesvirales</taxon>
        <taxon>Malacoherpesviridae</taxon>
    </lineage>
</organism>
<dbReference type="InterPro" id="IPR038765">
    <property type="entry name" value="Papain-like_cys_pep_sf"/>
</dbReference>
<dbReference type="GO" id="GO:0008234">
    <property type="term" value="F:cysteine-type peptidase activity"/>
    <property type="evidence" value="ECO:0007669"/>
    <property type="project" value="InterPro"/>
</dbReference>
<reference evidence="4" key="1">
    <citation type="journal article" date="2023" name="Front. Mar. Sci.">
        <title>Tracing the invertebrate herpesviruses in the global sequence datasets.</title>
        <authorList>
            <person name="Rosani U."/>
            <person name="Gaia M."/>
            <person name="Delmont T.O."/>
            <person name="Krupovic M."/>
        </authorList>
    </citation>
    <scope>NUCLEOTIDE SEQUENCE</scope>
    <source>
        <strain evidence="4">MalacoHV2/Med/2018 153</strain>
    </source>
</reference>
<keyword evidence="1" id="KW-0645">Protease</keyword>
<reference evidence="4" key="2">
    <citation type="submission" date="2023-01" db="EMBL/GenBank/DDBJ databases">
        <authorList>
            <person name="Rosani U."/>
            <person name="Delmont T.O."/>
            <person name="Gaia M."/>
            <person name="Krupovic M."/>
        </authorList>
    </citation>
    <scope>NUCLEOTIDE SEQUENCE</scope>
    <source>
        <strain evidence="4">MalacoHV2/Med/2018 153</strain>
    </source>
</reference>
<evidence type="ECO:0000313" key="4">
    <source>
        <dbReference type="EMBL" id="DBA11593.1"/>
    </source>
</evidence>